<reference evidence="20" key="1">
    <citation type="journal article" date="2017" name="Gene">
        <title>Geographic variation in RNAi sensitivity in the migratory locust.</title>
        <authorList>
            <person name="Sugahara R."/>
            <person name="Tanaka S."/>
            <person name="Jouraku A."/>
            <person name="Shiotsuki T."/>
        </authorList>
    </citation>
    <scope>NUCLEOTIDE SEQUENCE</scope>
    <source>
        <tissue evidence="20">Whole body</tissue>
    </source>
</reference>
<evidence type="ECO:0000256" key="7">
    <source>
        <dbReference type="ARBA" id="ARBA00022801"/>
    </source>
</evidence>
<evidence type="ECO:0000256" key="12">
    <source>
        <dbReference type="ARBA" id="ARBA00023158"/>
    </source>
</evidence>
<feature type="domain" description="Helicase ATP-binding" evidence="17">
    <location>
        <begin position="19"/>
        <end position="195"/>
    </location>
</feature>
<dbReference type="Pfam" id="PF00271">
    <property type="entry name" value="Helicase_C"/>
    <property type="match status" value="1"/>
</dbReference>
<dbReference type="InterPro" id="IPR005034">
    <property type="entry name" value="Dicer_dimerisation"/>
</dbReference>
<dbReference type="PROSITE" id="PS00517">
    <property type="entry name" value="RNASE_3_1"/>
    <property type="match status" value="1"/>
</dbReference>
<dbReference type="Gene3D" id="1.10.1520.10">
    <property type="entry name" value="Ribonuclease III domain"/>
    <property type="match status" value="2"/>
</dbReference>
<dbReference type="PROSITE" id="PS51192">
    <property type="entry name" value="HELICASE_ATP_BIND_1"/>
    <property type="match status" value="1"/>
</dbReference>
<dbReference type="EMBL" id="LC194136">
    <property type="protein sequence ID" value="BAW35365.1"/>
    <property type="molecule type" value="mRNA"/>
</dbReference>
<dbReference type="Pfam" id="PF20931">
    <property type="entry name" value="Dicer_platform"/>
    <property type="match status" value="1"/>
</dbReference>
<evidence type="ECO:0000256" key="4">
    <source>
        <dbReference type="ARBA" id="ARBA00022723"/>
    </source>
</evidence>
<name>A0A1L7NZM3_LOCMI</name>
<dbReference type="GO" id="GO:0005737">
    <property type="term" value="C:cytoplasm"/>
    <property type="evidence" value="ECO:0007669"/>
    <property type="project" value="TreeGrafter"/>
</dbReference>
<evidence type="ECO:0000259" key="18">
    <source>
        <dbReference type="PROSITE" id="PS51194"/>
    </source>
</evidence>
<dbReference type="PROSITE" id="PS51194">
    <property type="entry name" value="HELICASE_CTER"/>
    <property type="match status" value="1"/>
</dbReference>
<evidence type="ECO:0000256" key="1">
    <source>
        <dbReference type="ARBA" id="ARBA00001936"/>
    </source>
</evidence>
<dbReference type="InterPro" id="IPR027417">
    <property type="entry name" value="P-loop_NTPase"/>
</dbReference>
<dbReference type="GO" id="GO:0005634">
    <property type="term" value="C:nucleus"/>
    <property type="evidence" value="ECO:0007669"/>
    <property type="project" value="TreeGrafter"/>
</dbReference>
<dbReference type="InterPro" id="IPR038248">
    <property type="entry name" value="Dicer_dimer_sf"/>
</dbReference>
<dbReference type="SMART" id="SM00490">
    <property type="entry name" value="HELICc"/>
    <property type="match status" value="1"/>
</dbReference>
<evidence type="ECO:0000313" key="20">
    <source>
        <dbReference type="EMBL" id="BAW35365.1"/>
    </source>
</evidence>
<evidence type="ECO:0000256" key="14">
    <source>
        <dbReference type="ARBA" id="ARBA00035116"/>
    </source>
</evidence>
<dbReference type="GO" id="GO:0031054">
    <property type="term" value="P:pre-miRNA processing"/>
    <property type="evidence" value="ECO:0007669"/>
    <property type="project" value="TreeGrafter"/>
</dbReference>
<dbReference type="PANTHER" id="PTHR14950">
    <property type="entry name" value="DICER-RELATED"/>
    <property type="match status" value="1"/>
</dbReference>
<accession>A0A1L7NZM3</accession>
<sequence>MDTAPEKKQIAPRRYQEELLKRCLNENTILYLPTGSGKTFIAVMFIKKIMKECCVKYGRGKKLAVFAVNQVALAQQQTDYISRHVEMNVGCYIGIMNVDYWDKETWHKEFEKNQVLVMTAQILCNIIVHNILDVNRICVAVFDECHAATGNHPMKQAADNILKLHINPRLLGLSGSLINGDCKVSRVVRCLKDLEDTFKCKIATAEETLLPEVRRYSTNPEEEIHHYEGPVSDTFTENIQRLLTQCQNVIMASKVTTSILEKTKVPFGLIPMSDDMKQNKELKNIVENVKYQIDDLGLYGGYVATKMYIAALEKLARRTDTVDALDLITVVKENLTEVRNGMEGQMMVLRNPHEQIRRFSSNKFMGFVSLIEEIFRGVHKTDQSELGNNNVLVFVKRRASARTLSALLKILSESDIRLHTMKPDCVVGYGAQQSNEATEMHRKTNEDAILRFRKKETNLLVATDVLEEGIDIPICNTVIMFDPPNSCRSYIQSKGRARHKTSSYHIFVCKSDTKFLEKFNMYKAVGHEISKLLRPGAINVDVDMTDGESEDECLEWHTPFGSHAILKGPYAIQLVNMYSCKLPHDRFTHLAPLWYLLNRDGKCICFVQLPVISVLKWTIEGEPQKNKRLAKQSAAIEAVKQLHACGELDDDMIPRPSEYIIYHEKLFPYLTKEPIEGSSPQQGSRQRKQPYVKRCPLMYSDCRPQELQTTYLHVIRIEVDYPEPPVDSDDRILYEMFNEEEYFGMISSKEIPQEFSFPLYPAEGKLQVILMKTQKLYSLSKEEIRHCEEFHQFIFSKVLKSVKPFMSVDQERRDHSYLIVPVNKNENGAMQIDWNTMISTRNVSTNENIKMQMNGQNRKFSAFSVFVHHSSSGKHKFYFVEEGSGGSNQNIEIDGVHVNRSPTASLKEAIIISSDLNCLNQSRQLQKNSQKRKIFFNPEVCDIVPLSASLCVKVHLLPSILHKLTLMATSYEIFQQIPVSKGSVLGHEISENGNDIQLLNSDFSGCGLTLNDIEQALTAASCDNIFNSETLETLGDSFLKFAVSLFLFIHYRNHHEGTLSTIKMKVVSNWHFYNVAKAKDIGSKLQIHRFLPDETWVPPGFTVPQAVRRKFLSEHISPEYLKNLNLSGGKHLLDQLAGLENSWNLTKLNNSELLIGVQTVSDKALADALEALTGVYLKAYGLYGATTLLNSLGVLPAKKASPHILFEKPPESPLLQESLPFQCLDFHLGDTDELEDTLNYKFKDRGFLLQALTHPSWSDNRITDCYQRLEFLGDAVLDFLVTSYIYDKCQKLSPGKITILRAALVNNGTFAAFAVRIGLQKYCKYRSSELFYNIDAFVKYQQENNHEIIDEVTCFGDDSDEENRILNSVPAPKVLGDLFESVAAAIYLDSGKCLKTVWSTYFKIMEKELARYCL</sequence>
<dbReference type="SUPFAM" id="SSF69065">
    <property type="entry name" value="RNase III domain-like"/>
    <property type="match status" value="2"/>
</dbReference>
<feature type="domain" description="Helicase C-terminal" evidence="18">
    <location>
        <begin position="370"/>
        <end position="541"/>
    </location>
</feature>
<dbReference type="SMART" id="SM00487">
    <property type="entry name" value="DEXDc"/>
    <property type="match status" value="1"/>
</dbReference>
<evidence type="ECO:0000256" key="2">
    <source>
        <dbReference type="ARBA" id="ARBA00001946"/>
    </source>
</evidence>
<keyword evidence="9" id="KW-0067">ATP-binding</keyword>
<keyword evidence="6" id="KW-0547">Nucleotide-binding</keyword>
<dbReference type="InterPro" id="IPR006935">
    <property type="entry name" value="Helicase/UvrB_N"/>
</dbReference>
<keyword evidence="11 15" id="KW-0694">RNA-binding</keyword>
<evidence type="ECO:0000256" key="10">
    <source>
        <dbReference type="ARBA" id="ARBA00022842"/>
    </source>
</evidence>
<dbReference type="PANTHER" id="PTHR14950:SF37">
    <property type="entry name" value="ENDORIBONUCLEASE DICER"/>
    <property type="match status" value="1"/>
</dbReference>
<dbReference type="GO" id="GO:0004525">
    <property type="term" value="F:ribonuclease III activity"/>
    <property type="evidence" value="ECO:0007669"/>
    <property type="project" value="InterPro"/>
</dbReference>
<dbReference type="GO" id="GO:0005524">
    <property type="term" value="F:ATP binding"/>
    <property type="evidence" value="ECO:0007669"/>
    <property type="project" value="UniProtKB-KW"/>
</dbReference>
<evidence type="ECO:0000256" key="11">
    <source>
        <dbReference type="ARBA" id="ARBA00022884"/>
    </source>
</evidence>
<dbReference type="Pfam" id="PF00636">
    <property type="entry name" value="Ribonuclease_3"/>
    <property type="match status" value="2"/>
</dbReference>
<dbReference type="GO" id="GO:0006309">
    <property type="term" value="P:apoptotic DNA fragmentation"/>
    <property type="evidence" value="ECO:0007669"/>
    <property type="project" value="TreeGrafter"/>
</dbReference>
<dbReference type="GO" id="GO:0004530">
    <property type="term" value="F:deoxyribonuclease I activity"/>
    <property type="evidence" value="ECO:0007669"/>
    <property type="project" value="TreeGrafter"/>
</dbReference>
<evidence type="ECO:0000256" key="6">
    <source>
        <dbReference type="ARBA" id="ARBA00022741"/>
    </source>
</evidence>
<dbReference type="PROSITE" id="PS50142">
    <property type="entry name" value="RNASE_3_2"/>
    <property type="match status" value="2"/>
</dbReference>
<dbReference type="Pfam" id="PF04851">
    <property type="entry name" value="ResIII"/>
    <property type="match status" value="1"/>
</dbReference>
<feature type="domain" description="RNase III" evidence="16">
    <location>
        <begin position="1013"/>
        <end position="1181"/>
    </location>
</feature>
<dbReference type="PROSITE" id="PS51327">
    <property type="entry name" value="DICER_DSRBF"/>
    <property type="match status" value="1"/>
</dbReference>
<keyword evidence="7" id="KW-0378">Hydrolase</keyword>
<evidence type="ECO:0000256" key="5">
    <source>
        <dbReference type="ARBA" id="ARBA00022737"/>
    </source>
</evidence>
<gene>
    <name evidence="20" type="primary">LmDCR2</name>
</gene>
<dbReference type="Gene3D" id="3.30.160.380">
    <property type="entry name" value="Dicer dimerisation domain"/>
    <property type="match status" value="1"/>
</dbReference>
<dbReference type="FunFam" id="3.40.50.300:FF:000628">
    <property type="entry name" value="Endoribonuclease Dicer"/>
    <property type="match status" value="1"/>
</dbReference>
<evidence type="ECO:0000256" key="13">
    <source>
        <dbReference type="ARBA" id="ARBA00023211"/>
    </source>
</evidence>
<dbReference type="SUPFAM" id="SSF52540">
    <property type="entry name" value="P-loop containing nucleoside triphosphate hydrolases"/>
    <property type="match status" value="1"/>
</dbReference>
<dbReference type="InterPro" id="IPR014001">
    <property type="entry name" value="Helicase_ATP-bd"/>
</dbReference>
<dbReference type="GO" id="GO:0046872">
    <property type="term" value="F:metal ion binding"/>
    <property type="evidence" value="ECO:0007669"/>
    <property type="project" value="UniProtKB-KW"/>
</dbReference>
<dbReference type="GO" id="GO:0004386">
    <property type="term" value="F:helicase activity"/>
    <property type="evidence" value="ECO:0007669"/>
    <property type="project" value="UniProtKB-KW"/>
</dbReference>
<keyword evidence="12" id="KW-0943">RNA-mediated gene silencing</keyword>
<comment type="similarity">
    <text evidence="14 15">Belongs to the helicase family. Dicer subfamily.</text>
</comment>
<dbReference type="GO" id="GO:0003723">
    <property type="term" value="F:RNA binding"/>
    <property type="evidence" value="ECO:0007669"/>
    <property type="project" value="UniProtKB-UniRule"/>
</dbReference>
<dbReference type="CDD" id="cd18034">
    <property type="entry name" value="DEXHc_dicer"/>
    <property type="match status" value="1"/>
</dbReference>
<evidence type="ECO:0000256" key="15">
    <source>
        <dbReference type="PROSITE-ProRule" id="PRU00657"/>
    </source>
</evidence>
<dbReference type="InterPro" id="IPR036389">
    <property type="entry name" value="RNase_III_sf"/>
</dbReference>
<comment type="cofactor">
    <cofactor evidence="1">
        <name>Mn(2+)</name>
        <dbReference type="ChEBI" id="CHEBI:29035"/>
    </cofactor>
</comment>
<dbReference type="FunFam" id="1.10.1520.10:FF:000004">
    <property type="entry name" value="Endoribonuclease dicer-like 1"/>
    <property type="match status" value="1"/>
</dbReference>
<dbReference type="GO" id="GO:0030422">
    <property type="term" value="P:siRNA processing"/>
    <property type="evidence" value="ECO:0007669"/>
    <property type="project" value="UniProtKB-ARBA"/>
</dbReference>
<dbReference type="Pfam" id="PF03368">
    <property type="entry name" value="Dicer_dimer"/>
    <property type="match status" value="1"/>
</dbReference>
<dbReference type="Gene3D" id="3.40.50.300">
    <property type="entry name" value="P-loop containing nucleotide triphosphate hydrolases"/>
    <property type="match status" value="2"/>
</dbReference>
<evidence type="ECO:0000256" key="8">
    <source>
        <dbReference type="ARBA" id="ARBA00022806"/>
    </source>
</evidence>
<keyword evidence="5" id="KW-0677">Repeat</keyword>
<dbReference type="InterPro" id="IPR000999">
    <property type="entry name" value="RNase_III_dom"/>
</dbReference>
<dbReference type="CDD" id="cd00593">
    <property type="entry name" value="RIBOc"/>
    <property type="match status" value="2"/>
</dbReference>
<dbReference type="GO" id="GO:0003677">
    <property type="term" value="F:DNA binding"/>
    <property type="evidence" value="ECO:0007669"/>
    <property type="project" value="InterPro"/>
</dbReference>
<evidence type="ECO:0000259" key="17">
    <source>
        <dbReference type="PROSITE" id="PS51192"/>
    </source>
</evidence>
<proteinExistence type="evidence at transcript level"/>
<evidence type="ECO:0000259" key="19">
    <source>
        <dbReference type="PROSITE" id="PS51327"/>
    </source>
</evidence>
<dbReference type="InterPro" id="IPR048512">
    <property type="entry name" value="Dicer_platform"/>
</dbReference>
<dbReference type="SMART" id="SM00535">
    <property type="entry name" value="RIBOc"/>
    <property type="match status" value="2"/>
</dbReference>
<organism evidence="20">
    <name type="scientific">Locusta migratoria</name>
    <name type="common">Migratory locust</name>
    <dbReference type="NCBI Taxonomy" id="7004"/>
    <lineage>
        <taxon>Eukaryota</taxon>
        <taxon>Metazoa</taxon>
        <taxon>Ecdysozoa</taxon>
        <taxon>Arthropoda</taxon>
        <taxon>Hexapoda</taxon>
        <taxon>Insecta</taxon>
        <taxon>Pterygota</taxon>
        <taxon>Neoptera</taxon>
        <taxon>Polyneoptera</taxon>
        <taxon>Orthoptera</taxon>
        <taxon>Caelifera</taxon>
        <taxon>Acrididea</taxon>
        <taxon>Acridomorpha</taxon>
        <taxon>Acridoidea</taxon>
        <taxon>Acrididae</taxon>
        <taxon>Oedipodinae</taxon>
        <taxon>Locusta</taxon>
    </lineage>
</organism>
<comment type="cofactor">
    <cofactor evidence="2">
        <name>Mg(2+)</name>
        <dbReference type="ChEBI" id="CHEBI:18420"/>
    </cofactor>
</comment>
<evidence type="ECO:0000256" key="9">
    <source>
        <dbReference type="ARBA" id="ARBA00022840"/>
    </source>
</evidence>
<dbReference type="InterPro" id="IPR001650">
    <property type="entry name" value="Helicase_C-like"/>
</dbReference>
<evidence type="ECO:0000259" key="16">
    <source>
        <dbReference type="PROSITE" id="PS50142"/>
    </source>
</evidence>
<feature type="domain" description="RNase III" evidence="16">
    <location>
        <begin position="1231"/>
        <end position="1391"/>
    </location>
</feature>
<keyword evidence="4" id="KW-0479">Metal-binding</keyword>
<keyword evidence="8" id="KW-0347">Helicase</keyword>
<protein>
    <submittedName>
        <fullName evidence="20">Dicer2</fullName>
    </submittedName>
</protein>
<keyword evidence="10" id="KW-0460">Magnesium</keyword>
<keyword evidence="3" id="KW-0540">Nuclease</keyword>
<evidence type="ECO:0000256" key="3">
    <source>
        <dbReference type="ARBA" id="ARBA00022722"/>
    </source>
</evidence>
<keyword evidence="13" id="KW-0464">Manganese</keyword>
<feature type="domain" description="Dicer dsRNA-binding fold" evidence="19">
    <location>
        <begin position="571"/>
        <end position="662"/>
    </location>
</feature>